<dbReference type="Proteomes" id="UP001603857">
    <property type="component" value="Unassembled WGS sequence"/>
</dbReference>
<accession>A0ABD1NBZ0</accession>
<feature type="domain" description="UspA" evidence="1">
    <location>
        <begin position="9"/>
        <end position="172"/>
    </location>
</feature>
<dbReference type="AlphaFoldDB" id="A0ABD1NBZ0"/>
<dbReference type="Gene3D" id="3.40.50.620">
    <property type="entry name" value="HUPs"/>
    <property type="match status" value="1"/>
</dbReference>
<comment type="caution">
    <text evidence="2">The sequence shown here is derived from an EMBL/GenBank/DDBJ whole genome shotgun (WGS) entry which is preliminary data.</text>
</comment>
<dbReference type="InterPro" id="IPR006015">
    <property type="entry name" value="Universal_stress_UspA"/>
</dbReference>
<dbReference type="InterPro" id="IPR014729">
    <property type="entry name" value="Rossmann-like_a/b/a_fold"/>
</dbReference>
<dbReference type="Pfam" id="PF00582">
    <property type="entry name" value="Usp"/>
    <property type="match status" value="1"/>
</dbReference>
<name>A0ABD1NBZ0_9FABA</name>
<keyword evidence="3" id="KW-1185">Reference proteome</keyword>
<protein>
    <recommendedName>
        <fullName evidence="1">UspA domain-containing protein</fullName>
    </recommendedName>
</protein>
<dbReference type="SUPFAM" id="SSF52402">
    <property type="entry name" value="Adenine nucleotide alpha hydrolases-like"/>
    <property type="match status" value="1"/>
</dbReference>
<evidence type="ECO:0000259" key="1">
    <source>
        <dbReference type="Pfam" id="PF00582"/>
    </source>
</evidence>
<dbReference type="EMBL" id="JBGMDY010000002">
    <property type="protein sequence ID" value="KAL2345619.1"/>
    <property type="molecule type" value="Genomic_DNA"/>
</dbReference>
<gene>
    <name evidence="2" type="ORF">Fmac_006904</name>
</gene>
<organism evidence="2 3">
    <name type="scientific">Flemingia macrophylla</name>
    <dbReference type="NCBI Taxonomy" id="520843"/>
    <lineage>
        <taxon>Eukaryota</taxon>
        <taxon>Viridiplantae</taxon>
        <taxon>Streptophyta</taxon>
        <taxon>Embryophyta</taxon>
        <taxon>Tracheophyta</taxon>
        <taxon>Spermatophyta</taxon>
        <taxon>Magnoliopsida</taxon>
        <taxon>eudicotyledons</taxon>
        <taxon>Gunneridae</taxon>
        <taxon>Pentapetalae</taxon>
        <taxon>rosids</taxon>
        <taxon>fabids</taxon>
        <taxon>Fabales</taxon>
        <taxon>Fabaceae</taxon>
        <taxon>Papilionoideae</taxon>
        <taxon>50 kb inversion clade</taxon>
        <taxon>NPAAA clade</taxon>
        <taxon>indigoferoid/millettioid clade</taxon>
        <taxon>Phaseoleae</taxon>
        <taxon>Flemingia</taxon>
    </lineage>
</organism>
<sequence length="182" mass="20067">MSEEAKNERRILVAVDAGDESMYALSWALKNVLLQNSTDTLILLYVKPHYGTCSAFDSIIDDDSELTFSADVTAAIDRYTEKVAEFVLEQSKKVCKDLQNVKLETRLENGDPRVVICDMCKELDADLLVMGSHGNGLSISRSTYGDANYRPFLGSVSNYCSQRVSCPVLIVRMPPKPSATSG</sequence>
<dbReference type="PANTHER" id="PTHR31964:SF125">
    <property type="entry name" value="OS05G0357525 PROTEIN"/>
    <property type="match status" value="1"/>
</dbReference>
<dbReference type="PANTHER" id="PTHR31964">
    <property type="entry name" value="ADENINE NUCLEOTIDE ALPHA HYDROLASES-LIKE SUPERFAMILY PROTEIN"/>
    <property type="match status" value="1"/>
</dbReference>
<dbReference type="CDD" id="cd23659">
    <property type="entry name" value="USP_At3g01520-like"/>
    <property type="match status" value="1"/>
</dbReference>
<evidence type="ECO:0000313" key="2">
    <source>
        <dbReference type="EMBL" id="KAL2345619.1"/>
    </source>
</evidence>
<dbReference type="PRINTS" id="PR01438">
    <property type="entry name" value="UNVRSLSTRESS"/>
</dbReference>
<dbReference type="InterPro" id="IPR006016">
    <property type="entry name" value="UspA"/>
</dbReference>
<proteinExistence type="predicted"/>
<evidence type="ECO:0000313" key="3">
    <source>
        <dbReference type="Proteomes" id="UP001603857"/>
    </source>
</evidence>
<reference evidence="2 3" key="1">
    <citation type="submission" date="2024-08" db="EMBL/GenBank/DDBJ databases">
        <title>Insights into the chromosomal genome structure of Flemingia macrophylla.</title>
        <authorList>
            <person name="Ding Y."/>
            <person name="Zhao Y."/>
            <person name="Bi W."/>
            <person name="Wu M."/>
            <person name="Zhao G."/>
            <person name="Gong Y."/>
            <person name="Li W."/>
            <person name="Zhang P."/>
        </authorList>
    </citation>
    <scope>NUCLEOTIDE SEQUENCE [LARGE SCALE GENOMIC DNA]</scope>
    <source>
        <strain evidence="2">DYQJB</strain>
        <tissue evidence="2">Leaf</tissue>
    </source>
</reference>